<evidence type="ECO:0000256" key="6">
    <source>
        <dbReference type="ARBA" id="ARBA00024207"/>
    </source>
</evidence>
<evidence type="ECO:0000256" key="5">
    <source>
        <dbReference type="ARBA" id="ARBA00022801"/>
    </source>
</evidence>
<evidence type="ECO:0000313" key="7">
    <source>
        <dbReference type="EMBL" id="TSJ42748.1"/>
    </source>
</evidence>
<evidence type="ECO:0000313" key="8">
    <source>
        <dbReference type="Proteomes" id="UP000318733"/>
    </source>
</evidence>
<dbReference type="EMBL" id="VLPK01000001">
    <property type="protein sequence ID" value="TSJ42748.1"/>
    <property type="molecule type" value="Genomic_DNA"/>
</dbReference>
<dbReference type="GO" id="GO:0110001">
    <property type="term" value="C:toxin-antitoxin complex"/>
    <property type="evidence" value="ECO:0007669"/>
    <property type="project" value="InterPro"/>
</dbReference>
<keyword evidence="3" id="KW-0540">Nuclease</keyword>
<protein>
    <submittedName>
        <fullName evidence="7">DUF86 domain-containing protein</fullName>
    </submittedName>
</protein>
<dbReference type="OrthoDB" id="955324at2"/>
<dbReference type="Pfam" id="PF01934">
    <property type="entry name" value="HepT-like"/>
    <property type="match status" value="1"/>
</dbReference>
<gene>
    <name evidence="7" type="ORF">FO440_00730</name>
</gene>
<dbReference type="GO" id="GO:0004540">
    <property type="term" value="F:RNA nuclease activity"/>
    <property type="evidence" value="ECO:0007669"/>
    <property type="project" value="InterPro"/>
</dbReference>
<dbReference type="Gene3D" id="1.20.120.580">
    <property type="entry name" value="bsu32300-like"/>
    <property type="match status" value="1"/>
</dbReference>
<comment type="caution">
    <text evidence="7">The sequence shown here is derived from an EMBL/GenBank/DDBJ whole genome shotgun (WGS) entry which is preliminary data.</text>
</comment>
<dbReference type="InterPro" id="IPR037038">
    <property type="entry name" value="HepT-like_sf"/>
</dbReference>
<reference evidence="7 8" key="1">
    <citation type="submission" date="2019-07" db="EMBL/GenBank/DDBJ databases">
        <authorList>
            <person name="Huq M.A."/>
        </authorList>
    </citation>
    <scope>NUCLEOTIDE SEQUENCE [LARGE SCALE GENOMIC DNA]</scope>
    <source>
        <strain evidence="7 8">MAH-19</strain>
    </source>
</reference>
<keyword evidence="5" id="KW-0378">Hydrolase</keyword>
<sequence length="110" mass="12937">MSERYPKLLIEDILDSAEKIISYTESLTFEEFTEDSKTIDAVARNFEIIGEATNRLPDEIKDANPSIDWHKIRGLRNRIAHHYFGINYQIIWDVIQNYLPDLIKQIKTLI</sequence>
<dbReference type="SUPFAM" id="SSF81593">
    <property type="entry name" value="Nucleotidyltransferase substrate binding subunit/domain"/>
    <property type="match status" value="1"/>
</dbReference>
<evidence type="ECO:0000256" key="1">
    <source>
        <dbReference type="ARBA" id="ARBA00022553"/>
    </source>
</evidence>
<dbReference type="InterPro" id="IPR051813">
    <property type="entry name" value="HepT_RNase_toxin"/>
</dbReference>
<dbReference type="AlphaFoldDB" id="A0A556MSH4"/>
<dbReference type="InterPro" id="IPR008201">
    <property type="entry name" value="HepT-like"/>
</dbReference>
<proteinExistence type="inferred from homology"/>
<comment type="similarity">
    <text evidence="6">Belongs to the HepT RNase toxin family.</text>
</comment>
<dbReference type="Proteomes" id="UP000318733">
    <property type="component" value="Unassembled WGS sequence"/>
</dbReference>
<organism evidence="7 8">
    <name type="scientific">Mucilaginibacter corticis</name>
    <dbReference type="NCBI Taxonomy" id="2597670"/>
    <lineage>
        <taxon>Bacteria</taxon>
        <taxon>Pseudomonadati</taxon>
        <taxon>Bacteroidota</taxon>
        <taxon>Sphingobacteriia</taxon>
        <taxon>Sphingobacteriales</taxon>
        <taxon>Sphingobacteriaceae</taxon>
        <taxon>Mucilaginibacter</taxon>
    </lineage>
</organism>
<evidence type="ECO:0000256" key="3">
    <source>
        <dbReference type="ARBA" id="ARBA00022722"/>
    </source>
</evidence>
<accession>A0A556MSH4</accession>
<name>A0A556MSH4_9SPHI</name>
<keyword evidence="4" id="KW-0547">Nucleotide-binding</keyword>
<keyword evidence="2" id="KW-1277">Toxin-antitoxin system</keyword>
<dbReference type="GO" id="GO:0016787">
    <property type="term" value="F:hydrolase activity"/>
    <property type="evidence" value="ECO:0007669"/>
    <property type="project" value="UniProtKB-KW"/>
</dbReference>
<keyword evidence="8" id="KW-1185">Reference proteome</keyword>
<evidence type="ECO:0000256" key="4">
    <source>
        <dbReference type="ARBA" id="ARBA00022741"/>
    </source>
</evidence>
<dbReference type="GO" id="GO:0000166">
    <property type="term" value="F:nucleotide binding"/>
    <property type="evidence" value="ECO:0007669"/>
    <property type="project" value="UniProtKB-KW"/>
</dbReference>
<dbReference type="PANTHER" id="PTHR34139">
    <property type="entry name" value="UPF0331 PROTEIN MJ0127"/>
    <property type="match status" value="1"/>
</dbReference>
<keyword evidence="1" id="KW-0597">Phosphoprotein</keyword>
<evidence type="ECO:0000256" key="2">
    <source>
        <dbReference type="ARBA" id="ARBA00022649"/>
    </source>
</evidence>
<dbReference type="RefSeq" id="WP_144246319.1">
    <property type="nucleotide sequence ID" value="NZ_VLPK01000001.1"/>
</dbReference>
<dbReference type="PANTHER" id="PTHR34139:SF1">
    <property type="entry name" value="RNASE MJ1380-RELATED"/>
    <property type="match status" value="1"/>
</dbReference>